<dbReference type="NCBIfam" id="NF005743">
    <property type="entry name" value="PRK07567.1"/>
    <property type="match status" value="1"/>
</dbReference>
<dbReference type="GO" id="GO:0003922">
    <property type="term" value="F:GMP synthase (glutamine-hydrolyzing) activity"/>
    <property type="evidence" value="ECO:0007669"/>
    <property type="project" value="UniProtKB-EC"/>
</dbReference>
<dbReference type="SUPFAM" id="SSF52317">
    <property type="entry name" value="Class I glutamine amidotransferase-like"/>
    <property type="match status" value="1"/>
</dbReference>
<evidence type="ECO:0000313" key="3">
    <source>
        <dbReference type="Proteomes" id="UP000325785"/>
    </source>
</evidence>
<dbReference type="InterPro" id="IPR017926">
    <property type="entry name" value="GATASE"/>
</dbReference>
<gene>
    <name evidence="2" type="primary">guaA_1</name>
    <name evidence="2" type="ORF">RIdsm_00096</name>
</gene>
<dbReference type="Proteomes" id="UP000325785">
    <property type="component" value="Chromosome"/>
</dbReference>
<dbReference type="RefSeq" id="WP_236553341.1">
    <property type="nucleotide sequence ID" value="NZ_CP031598.1"/>
</dbReference>
<dbReference type="Pfam" id="PF00117">
    <property type="entry name" value="GATase"/>
    <property type="match status" value="1"/>
</dbReference>
<protein>
    <submittedName>
        <fullName evidence="2">GMP synthase [glutamine-hydrolyzing]</fullName>
        <ecNumber evidence="2">6.3.5.2</ecNumber>
    </submittedName>
</protein>
<dbReference type="PANTHER" id="PTHR42695:SF5">
    <property type="entry name" value="GLUTAMINE AMIDOTRANSFERASE YLR126C-RELATED"/>
    <property type="match status" value="1"/>
</dbReference>
<reference evidence="2 3" key="1">
    <citation type="submission" date="2018-08" db="EMBL/GenBank/DDBJ databases">
        <title>Genetic Globetrotter - A new plasmid hitch-hiking vast phylogenetic and geographic distances.</title>
        <authorList>
            <person name="Vollmers J."/>
            <person name="Petersen J."/>
        </authorList>
    </citation>
    <scope>NUCLEOTIDE SEQUENCE [LARGE SCALE GENOMIC DNA]</scope>
    <source>
        <strain evidence="2 3">DSM 26383</strain>
    </source>
</reference>
<dbReference type="InterPro" id="IPR029062">
    <property type="entry name" value="Class_I_gatase-like"/>
</dbReference>
<evidence type="ECO:0000313" key="2">
    <source>
        <dbReference type="EMBL" id="QEW24319.1"/>
    </source>
</evidence>
<dbReference type="EC" id="6.3.5.2" evidence="2"/>
<sequence>MAVTSGIFHLMPKPFLVLQLRPETEAADDEFAAILRKGGLEEGQVRRIRLDQEDLPGDLRLDALSGVIVGGGPGCVSDAPEEKSQVEARIEAQVLSLMPEITERDFPFLGCCYGIGILGKHLAGDVSKRAHSEPVGTSACEVTAEGKDDPLLDGVPTAFDAFVGHKEALQALPQGCVHLVRSEACPFQMVRHGAHVYATQFHPEADADGFETRIRIYRNKGYFPPETADELICMCRAAEVFAPEMILRNFVARYG</sequence>
<keyword evidence="2" id="KW-0436">Ligase</keyword>
<accession>A0A5P3A5D2</accession>
<feature type="domain" description="Glutamine amidotransferase" evidence="1">
    <location>
        <begin position="60"/>
        <end position="208"/>
    </location>
</feature>
<dbReference type="PANTHER" id="PTHR42695">
    <property type="entry name" value="GLUTAMINE AMIDOTRANSFERASE YLR126C-RELATED"/>
    <property type="match status" value="1"/>
</dbReference>
<evidence type="ECO:0000259" key="1">
    <source>
        <dbReference type="Pfam" id="PF00117"/>
    </source>
</evidence>
<dbReference type="EMBL" id="CP031598">
    <property type="protein sequence ID" value="QEW24319.1"/>
    <property type="molecule type" value="Genomic_DNA"/>
</dbReference>
<dbReference type="InterPro" id="IPR044992">
    <property type="entry name" value="ChyE-like"/>
</dbReference>
<dbReference type="KEGG" id="rid:RIdsm_00096"/>
<proteinExistence type="predicted"/>
<organism evidence="2 3">
    <name type="scientific">Roseovarius indicus</name>
    <dbReference type="NCBI Taxonomy" id="540747"/>
    <lineage>
        <taxon>Bacteria</taxon>
        <taxon>Pseudomonadati</taxon>
        <taxon>Pseudomonadota</taxon>
        <taxon>Alphaproteobacteria</taxon>
        <taxon>Rhodobacterales</taxon>
        <taxon>Roseobacteraceae</taxon>
        <taxon>Roseovarius</taxon>
    </lineage>
</organism>
<dbReference type="CDD" id="cd01741">
    <property type="entry name" value="GATase1_1"/>
    <property type="match status" value="1"/>
</dbReference>
<dbReference type="AlphaFoldDB" id="A0A5P3A5D2"/>
<dbReference type="PROSITE" id="PS51273">
    <property type="entry name" value="GATASE_TYPE_1"/>
    <property type="match status" value="1"/>
</dbReference>
<dbReference type="GO" id="GO:0005829">
    <property type="term" value="C:cytosol"/>
    <property type="evidence" value="ECO:0007669"/>
    <property type="project" value="TreeGrafter"/>
</dbReference>
<dbReference type="Gene3D" id="3.40.50.880">
    <property type="match status" value="1"/>
</dbReference>
<name>A0A5P3A5D2_9RHOB</name>